<dbReference type="EMBL" id="KZ155783">
    <property type="protein sequence ID" value="OUS46572.1"/>
    <property type="molecule type" value="Genomic_DNA"/>
</dbReference>
<feature type="region of interest" description="Disordered" evidence="6">
    <location>
        <begin position="1"/>
        <end position="39"/>
    </location>
</feature>
<dbReference type="AlphaFoldDB" id="A0A1Y5IHK9"/>
<proteinExistence type="inferred from homology"/>
<dbReference type="eggNOG" id="KOG0257">
    <property type="taxonomic scope" value="Eukaryota"/>
</dbReference>
<feature type="domain" description="Aminotransferase class I/classII large" evidence="7">
    <location>
        <begin position="63"/>
        <end position="421"/>
    </location>
</feature>
<dbReference type="GO" id="GO:0030170">
    <property type="term" value="F:pyridoxal phosphate binding"/>
    <property type="evidence" value="ECO:0007669"/>
    <property type="project" value="InterPro"/>
</dbReference>
<organism evidence="8">
    <name type="scientific">Ostreococcus tauri</name>
    <name type="common">Marine green alga</name>
    <dbReference type="NCBI Taxonomy" id="70448"/>
    <lineage>
        <taxon>Eukaryota</taxon>
        <taxon>Viridiplantae</taxon>
        <taxon>Chlorophyta</taxon>
        <taxon>Mamiellophyceae</taxon>
        <taxon>Mamiellales</taxon>
        <taxon>Bathycoccaceae</taxon>
        <taxon>Ostreococcus</taxon>
    </lineage>
</organism>
<feature type="compositionally biased region" description="Low complexity" evidence="6">
    <location>
        <begin position="7"/>
        <end position="36"/>
    </location>
</feature>
<dbReference type="Gene3D" id="3.40.640.10">
    <property type="entry name" value="Type I PLP-dependent aspartate aminotransferase-like (Major domain)"/>
    <property type="match status" value="1"/>
</dbReference>
<dbReference type="Gene3D" id="3.90.1150.10">
    <property type="entry name" value="Aspartate Aminotransferase, domain 1"/>
    <property type="match status" value="1"/>
</dbReference>
<evidence type="ECO:0000256" key="6">
    <source>
        <dbReference type="SAM" id="MobiDB-lite"/>
    </source>
</evidence>
<keyword evidence="4 8" id="KW-0808">Transferase</keyword>
<reference evidence="8" key="1">
    <citation type="submission" date="2017-04" db="EMBL/GenBank/DDBJ databases">
        <title>Population genomics of picophytoplankton unveils novel chromosome hypervariability.</title>
        <authorList>
            <consortium name="DOE Joint Genome Institute"/>
            <person name="Blanc-Mathieu R."/>
            <person name="Krasovec M."/>
            <person name="Hebrard M."/>
            <person name="Yau S."/>
            <person name="Desgranges E."/>
            <person name="Martin J."/>
            <person name="Schackwitz W."/>
            <person name="Kuo A."/>
            <person name="Salin G."/>
            <person name="Donnadieu C."/>
            <person name="Desdevises Y."/>
            <person name="Sanchez-Ferandin S."/>
            <person name="Moreau H."/>
            <person name="Rivals E."/>
            <person name="Grigoriev I.V."/>
            <person name="Grimsley N."/>
            <person name="Eyre-Walker A."/>
            <person name="Piganeau G."/>
        </authorList>
    </citation>
    <scope>NUCLEOTIDE SEQUENCE [LARGE SCALE GENOMIC DNA]</scope>
    <source>
        <strain evidence="8">RCC 1115</strain>
    </source>
</reference>
<comment type="similarity">
    <text evidence="2">Belongs to the class-I pyridoxal-phosphate-dependent aminotransferase family.</text>
</comment>
<evidence type="ECO:0000256" key="4">
    <source>
        <dbReference type="ARBA" id="ARBA00022679"/>
    </source>
</evidence>
<dbReference type="InterPro" id="IPR015424">
    <property type="entry name" value="PyrdxlP-dep_Trfase"/>
</dbReference>
<dbReference type="InterPro" id="IPR004839">
    <property type="entry name" value="Aminotransferase_I/II_large"/>
</dbReference>
<evidence type="ECO:0000256" key="5">
    <source>
        <dbReference type="ARBA" id="ARBA00022898"/>
    </source>
</evidence>
<gene>
    <name evidence="8" type="ORF">BE221DRAFT_192071</name>
</gene>
<dbReference type="PANTHER" id="PTHR46383">
    <property type="entry name" value="ASPARTATE AMINOTRANSFERASE"/>
    <property type="match status" value="1"/>
</dbReference>
<keyword evidence="3" id="KW-0032">Aminotransferase</keyword>
<dbReference type="InterPro" id="IPR050596">
    <property type="entry name" value="AspAT/PAT-like"/>
</dbReference>
<evidence type="ECO:0000259" key="7">
    <source>
        <dbReference type="Pfam" id="PF00155"/>
    </source>
</evidence>
<evidence type="ECO:0000256" key="2">
    <source>
        <dbReference type="ARBA" id="ARBA00007441"/>
    </source>
</evidence>
<dbReference type="InterPro" id="IPR015422">
    <property type="entry name" value="PyrdxlP-dep_Trfase_small"/>
</dbReference>
<dbReference type="GO" id="GO:0008483">
    <property type="term" value="F:transaminase activity"/>
    <property type="evidence" value="ECO:0007669"/>
    <property type="project" value="UniProtKB-KW"/>
</dbReference>
<sequence length="438" mass="47351">MRSSSSTARAGSIGRRTARARGGPRSARARASPGTSKRVRELRDEGAYAVGDAARALERRGRRVVRLEIGQPQFETPENVCEAGVGAIEGGETRYSAPAGTAALREAVRGYVARTRGVTYDVDEVIVGPGAKPGLFLPALAIVDEGDEVVYPDPGFPTYAAMVSTAGGTRVPVALTNDGSSFDMDALERAVNEKTKMIVINSPGNPTGGVMPRADVERVAALAKKFNCWVLSDEIYSRLRYDDDGNGASESDDGLEDIFSIAALDGMKERTILVDGFSKTYCMTGWRLGWMCCPKALAERIRLLTVHSVGCVAPFTQAAGVEALTGPQDSVRAMREEYRARRDYLVDALNAIPGIRCPKPQGAFYVFPEFTYDCTAKELADYLLEDAGVALLPGTDFGVRGEKHLRLSYVGSMDDLREAVELMTTSLRRKFPASFDSM</sequence>
<evidence type="ECO:0000256" key="1">
    <source>
        <dbReference type="ARBA" id="ARBA00001933"/>
    </source>
</evidence>
<dbReference type="Pfam" id="PF00155">
    <property type="entry name" value="Aminotran_1_2"/>
    <property type="match status" value="1"/>
</dbReference>
<dbReference type="CDD" id="cd00609">
    <property type="entry name" value="AAT_like"/>
    <property type="match status" value="1"/>
</dbReference>
<dbReference type="GO" id="GO:0006520">
    <property type="term" value="P:amino acid metabolic process"/>
    <property type="evidence" value="ECO:0007669"/>
    <property type="project" value="InterPro"/>
</dbReference>
<accession>A0A1Y5IHK9</accession>
<dbReference type="Proteomes" id="UP000195557">
    <property type="component" value="Unassembled WGS sequence"/>
</dbReference>
<keyword evidence="5" id="KW-0663">Pyridoxal phosphate</keyword>
<dbReference type="SUPFAM" id="SSF53383">
    <property type="entry name" value="PLP-dependent transferases"/>
    <property type="match status" value="1"/>
</dbReference>
<comment type="cofactor">
    <cofactor evidence="1">
        <name>pyridoxal 5'-phosphate</name>
        <dbReference type="ChEBI" id="CHEBI:597326"/>
    </cofactor>
</comment>
<evidence type="ECO:0000313" key="8">
    <source>
        <dbReference type="EMBL" id="OUS46572.1"/>
    </source>
</evidence>
<name>A0A1Y5IHK9_OSTTA</name>
<protein>
    <submittedName>
        <fullName evidence="8">Pyridoxal phosphate-dependent transferase</fullName>
    </submittedName>
</protein>
<dbReference type="InterPro" id="IPR015421">
    <property type="entry name" value="PyrdxlP-dep_Trfase_major"/>
</dbReference>
<evidence type="ECO:0000256" key="3">
    <source>
        <dbReference type="ARBA" id="ARBA00022576"/>
    </source>
</evidence>